<dbReference type="AlphaFoldDB" id="A0A212ABR2"/>
<dbReference type="OrthoDB" id="7666390at2"/>
<evidence type="ECO:0008006" key="5">
    <source>
        <dbReference type="Google" id="ProtNLM"/>
    </source>
</evidence>
<dbReference type="Proteomes" id="UP000196878">
    <property type="component" value="Unassembled WGS sequence"/>
</dbReference>
<dbReference type="RefSeq" id="WP_088215273.1">
    <property type="nucleotide sequence ID" value="NZ_NIPW01000012.1"/>
</dbReference>
<evidence type="ECO:0000313" key="4">
    <source>
        <dbReference type="Proteomes" id="UP000196878"/>
    </source>
</evidence>
<organism evidence="3 4">
    <name type="scientific">Haematobacter genomosp. 1</name>
    <dbReference type="NCBI Taxonomy" id="366618"/>
    <lineage>
        <taxon>Bacteria</taxon>
        <taxon>Pseudomonadati</taxon>
        <taxon>Pseudomonadota</taxon>
        <taxon>Alphaproteobacteria</taxon>
        <taxon>Rhodobacterales</taxon>
        <taxon>Paracoccaceae</taxon>
        <taxon>Haematobacter</taxon>
    </lineage>
</organism>
<sequence length="208" mass="22866">MNAAGWLRLVAVVSMPLWLVACGAAEKTWAPDAAVQAATYRFDGPPMLTLYTAINNNTGAGEHSGLMINADQRVLFDPAGSWTHSKVPERNDVHYGITAGVEHWYVNYHARPAYHVVRQELVVTPAVAAEAKRLAEAYGATPKAMCARAVSSVLSQLPGFEGIGRTYFPKTLMEEFGEMPGVVTTYFYDDDEDNSNPLRQQDHPDPIR</sequence>
<evidence type="ECO:0000313" key="3">
    <source>
        <dbReference type="EMBL" id="OWJ78153.1"/>
    </source>
</evidence>
<gene>
    <name evidence="3" type="ORF">CDV49_09335</name>
</gene>
<accession>A0A212ABR2</accession>
<feature type="signal peptide" evidence="2">
    <location>
        <begin position="1"/>
        <end position="24"/>
    </location>
</feature>
<evidence type="ECO:0000256" key="1">
    <source>
        <dbReference type="SAM" id="MobiDB-lite"/>
    </source>
</evidence>
<proteinExistence type="predicted"/>
<keyword evidence="4" id="KW-1185">Reference proteome</keyword>
<reference evidence="3 4" key="1">
    <citation type="submission" date="2016-12" db="EMBL/GenBank/DDBJ databases">
        <title>Comparison of Traditional DNA-DNA Hybridization with In Silico Genomic Analysis.</title>
        <authorList>
            <person name="Nicholson A.C."/>
            <person name="Humrighouse B.W."/>
            <person name="Graziano J."/>
            <person name="Lasker B."/>
            <person name="Whitney A.M."/>
            <person name="Mcquiston J.R."/>
        </authorList>
    </citation>
    <scope>NUCLEOTIDE SEQUENCE [LARGE SCALE GENOMIC DNA]</scope>
    <source>
        <strain evidence="3 4">H2240</strain>
    </source>
</reference>
<evidence type="ECO:0000256" key="2">
    <source>
        <dbReference type="SAM" id="SignalP"/>
    </source>
</evidence>
<feature type="chain" id="PRO_5012939509" description="Lipoprotein" evidence="2">
    <location>
        <begin position="25"/>
        <end position="208"/>
    </location>
</feature>
<comment type="caution">
    <text evidence="3">The sequence shown here is derived from an EMBL/GenBank/DDBJ whole genome shotgun (WGS) entry which is preliminary data.</text>
</comment>
<keyword evidence="2" id="KW-0732">Signal</keyword>
<name>A0A212ABR2_9RHOB</name>
<protein>
    <recommendedName>
        <fullName evidence="5">Lipoprotein</fullName>
    </recommendedName>
</protein>
<dbReference type="EMBL" id="NIPW01000012">
    <property type="protein sequence ID" value="OWJ78153.1"/>
    <property type="molecule type" value="Genomic_DNA"/>
</dbReference>
<feature type="region of interest" description="Disordered" evidence="1">
    <location>
        <begin position="189"/>
        <end position="208"/>
    </location>
</feature>